<feature type="transmembrane region" description="Helical" evidence="1">
    <location>
        <begin position="7"/>
        <end position="27"/>
    </location>
</feature>
<sequence length="147" mass="16459">MTWYRAKYLLIFSGLLSINVGYNWIILTPDLSTTPLDKISFAATALNSLPGKSSGNLFTPARIRLDGKTKDSATTNIVSKAPVRLLAIVQRGIQREAVFYNDERIAVKEGDNVPDLGKVIRILQRHVEVQQNGSIHTFEIFPIPEHR</sequence>
<organism evidence="2">
    <name type="scientific">Aeromonas salmonicida</name>
    <dbReference type="NCBI Taxonomy" id="645"/>
    <lineage>
        <taxon>Bacteria</taxon>
        <taxon>Pseudomonadati</taxon>
        <taxon>Pseudomonadota</taxon>
        <taxon>Gammaproteobacteria</taxon>
        <taxon>Aeromonadales</taxon>
        <taxon>Aeromonadaceae</taxon>
        <taxon>Aeromonas</taxon>
    </lineage>
</organism>
<keyword evidence="1" id="KW-0812">Transmembrane</keyword>
<dbReference type="EMBL" id="KR704893">
    <property type="protein sequence ID" value="AKN20882.1"/>
    <property type="molecule type" value="Genomic_DNA"/>
</dbReference>
<proteinExistence type="predicted"/>
<dbReference type="RefSeq" id="WP_011898531.1">
    <property type="nucleotide sequence ID" value="NZ_CAWRDK010000010.1"/>
</dbReference>
<keyword evidence="1" id="KW-0472">Membrane</keyword>
<keyword evidence="1" id="KW-1133">Transmembrane helix</keyword>
<protein>
    <submittedName>
        <fullName evidence="2">Orf2</fullName>
    </submittedName>
</protein>
<accession>A0A0H3YIC6</accession>
<dbReference type="AlphaFoldDB" id="A0A0H3YIC6"/>
<reference evidence="2" key="1">
    <citation type="journal article" date="2015" name="Mar. Drugs">
        <title>Functional Genomics of the Aeromonas salmonicida Lipopolysaccharide O-Antigen and A-Layer from Typical and Atypical Strains.</title>
        <authorList>
            <person name="Merino S."/>
            <person name="de Mendoza E."/>
            <person name="Canals R."/>
            <person name="Tomas J.M."/>
        </authorList>
    </citation>
    <scope>NUCLEOTIDE SEQUENCE</scope>
    <source>
        <strain evidence="2">A450</strain>
    </source>
</reference>
<name>A0A0H3YIC6_AERSA</name>
<evidence type="ECO:0000256" key="1">
    <source>
        <dbReference type="SAM" id="Phobius"/>
    </source>
</evidence>
<evidence type="ECO:0000313" key="2">
    <source>
        <dbReference type="EMBL" id="AKN20882.1"/>
    </source>
</evidence>